<dbReference type="AlphaFoldDB" id="A0A9W4SN15"/>
<reference evidence="1" key="1">
    <citation type="submission" date="2022-08" db="EMBL/GenBank/DDBJ databases">
        <authorList>
            <person name="Kallberg Y."/>
            <person name="Tangrot J."/>
            <person name="Rosling A."/>
        </authorList>
    </citation>
    <scope>NUCLEOTIDE SEQUENCE</scope>
    <source>
        <strain evidence="1">Wild A</strain>
    </source>
</reference>
<protein>
    <submittedName>
        <fullName evidence="1">19269_t:CDS:1</fullName>
    </submittedName>
</protein>
<dbReference type="Proteomes" id="UP001153678">
    <property type="component" value="Unassembled WGS sequence"/>
</dbReference>
<comment type="caution">
    <text evidence="1">The sequence shown here is derived from an EMBL/GenBank/DDBJ whole genome shotgun (WGS) entry which is preliminary data.</text>
</comment>
<evidence type="ECO:0000313" key="1">
    <source>
        <dbReference type="EMBL" id="CAI2176160.1"/>
    </source>
</evidence>
<proteinExistence type="predicted"/>
<accession>A0A9W4SN15</accession>
<dbReference type="EMBL" id="CAMKVN010001464">
    <property type="protein sequence ID" value="CAI2176160.1"/>
    <property type="molecule type" value="Genomic_DNA"/>
</dbReference>
<keyword evidence="2" id="KW-1185">Reference proteome</keyword>
<organism evidence="1 2">
    <name type="scientific">Funneliformis geosporum</name>
    <dbReference type="NCBI Taxonomy" id="1117311"/>
    <lineage>
        <taxon>Eukaryota</taxon>
        <taxon>Fungi</taxon>
        <taxon>Fungi incertae sedis</taxon>
        <taxon>Mucoromycota</taxon>
        <taxon>Glomeromycotina</taxon>
        <taxon>Glomeromycetes</taxon>
        <taxon>Glomerales</taxon>
        <taxon>Glomeraceae</taxon>
        <taxon>Funneliformis</taxon>
    </lineage>
</organism>
<gene>
    <name evidence="1" type="ORF">FWILDA_LOCUS7450</name>
</gene>
<name>A0A9W4SN15_9GLOM</name>
<evidence type="ECO:0000313" key="2">
    <source>
        <dbReference type="Proteomes" id="UP001153678"/>
    </source>
</evidence>
<feature type="non-terminal residue" evidence="1">
    <location>
        <position position="1"/>
    </location>
</feature>
<sequence>STINVSIVPSKPKVLPATSLLFINGNVASMTHNAVKRFQVRKQERYKWCICHVRVENLGQDCDFTDDEIR</sequence>